<organism evidence="1">
    <name type="scientific">Opuntia streptacantha</name>
    <name type="common">Prickly pear cactus</name>
    <name type="synonym">Opuntia cardona</name>
    <dbReference type="NCBI Taxonomy" id="393608"/>
    <lineage>
        <taxon>Eukaryota</taxon>
        <taxon>Viridiplantae</taxon>
        <taxon>Streptophyta</taxon>
        <taxon>Embryophyta</taxon>
        <taxon>Tracheophyta</taxon>
        <taxon>Spermatophyta</taxon>
        <taxon>Magnoliopsida</taxon>
        <taxon>eudicotyledons</taxon>
        <taxon>Gunneridae</taxon>
        <taxon>Pentapetalae</taxon>
        <taxon>Caryophyllales</taxon>
        <taxon>Cactineae</taxon>
        <taxon>Cactaceae</taxon>
        <taxon>Opuntioideae</taxon>
        <taxon>Opuntia</taxon>
    </lineage>
</organism>
<name>A0A7C9A4Y9_OPUST</name>
<sequence length="111" mass="12518">MNEYDECNLFSVLRTFNIFRVKDSTHSVLMPRQFSMRSSLRTGQPNERLFTSSSLGKCTLLRWIISRLGKCKHTGTSKANGPSSFKTASVSLERNSVGRKTGSNWLVKIIS</sequence>
<dbReference type="EMBL" id="GISG01200070">
    <property type="protein sequence ID" value="MBA4658337.1"/>
    <property type="molecule type" value="Transcribed_RNA"/>
</dbReference>
<accession>A0A7C9A4Y9</accession>
<reference evidence="1" key="2">
    <citation type="submission" date="2020-07" db="EMBL/GenBank/DDBJ databases">
        <authorList>
            <person name="Vera ALvarez R."/>
            <person name="Arias-Moreno D.M."/>
            <person name="Jimenez-Jacinto V."/>
            <person name="Jimenez-Bremont J.F."/>
            <person name="Swaminathan K."/>
            <person name="Moose S.P."/>
            <person name="Guerrero-Gonzalez M.L."/>
            <person name="Marino-Ramirez L."/>
            <person name="Landsman D."/>
            <person name="Rodriguez-Kessler M."/>
            <person name="Delgado-Sanchez P."/>
        </authorList>
    </citation>
    <scope>NUCLEOTIDE SEQUENCE</scope>
    <source>
        <tissue evidence="1">Cladode</tissue>
    </source>
</reference>
<dbReference type="EMBL" id="GISG01200065">
    <property type="protein sequence ID" value="MBA4658333.1"/>
    <property type="molecule type" value="Transcribed_RNA"/>
</dbReference>
<proteinExistence type="predicted"/>
<protein>
    <submittedName>
        <fullName evidence="1">Uncharacterized protein</fullName>
    </submittedName>
</protein>
<reference evidence="1" key="1">
    <citation type="journal article" date="2013" name="J. Plant Res.">
        <title>Effect of fungi and light on seed germination of three Opuntia species from semiarid lands of central Mexico.</title>
        <authorList>
            <person name="Delgado-Sanchez P."/>
            <person name="Jimenez-Bremont J.F."/>
            <person name="Guerrero-Gonzalez Mde L."/>
            <person name="Flores J."/>
        </authorList>
    </citation>
    <scope>NUCLEOTIDE SEQUENCE</scope>
    <source>
        <tissue evidence="1">Cladode</tissue>
    </source>
</reference>
<dbReference type="AlphaFoldDB" id="A0A7C9A4Y9"/>
<evidence type="ECO:0000313" key="1">
    <source>
        <dbReference type="EMBL" id="MBA4658337.1"/>
    </source>
</evidence>